<accession>A0A642VC60</accession>
<name>A0A642VC60_9ASCO</name>
<dbReference type="OrthoDB" id="2101473at2759"/>
<dbReference type="Pfam" id="PF04299">
    <property type="entry name" value="FMN_bind_2"/>
    <property type="match status" value="1"/>
</dbReference>
<dbReference type="SUPFAM" id="SSF50475">
    <property type="entry name" value="FMN-binding split barrel"/>
    <property type="match status" value="1"/>
</dbReference>
<dbReference type="PIRSF" id="PIRSF010372">
    <property type="entry name" value="PaiB"/>
    <property type="match status" value="1"/>
</dbReference>
<evidence type="ECO:0008006" key="3">
    <source>
        <dbReference type="Google" id="ProtNLM"/>
    </source>
</evidence>
<dbReference type="AlphaFoldDB" id="A0A642VC60"/>
<dbReference type="Proteomes" id="UP000761534">
    <property type="component" value="Unassembled WGS sequence"/>
</dbReference>
<dbReference type="PANTHER" id="PTHR35802:SF1">
    <property type="entry name" value="PROTEASE SYNTHASE AND SPORULATION PROTEIN PAI 2"/>
    <property type="match status" value="1"/>
</dbReference>
<evidence type="ECO:0000313" key="1">
    <source>
        <dbReference type="EMBL" id="KAA8915955.1"/>
    </source>
</evidence>
<proteinExistence type="predicted"/>
<protein>
    <recommendedName>
        <fullName evidence="3">Transcriptional regulator</fullName>
    </recommendedName>
</protein>
<dbReference type="Gene3D" id="2.30.110.10">
    <property type="entry name" value="Electron Transport, Fmn-binding Protein, Chain A"/>
    <property type="match status" value="1"/>
</dbReference>
<keyword evidence="2" id="KW-1185">Reference proteome</keyword>
<dbReference type="InterPro" id="IPR007396">
    <property type="entry name" value="TR_PAI2-type"/>
</dbReference>
<comment type="caution">
    <text evidence="1">The sequence shown here is derived from an EMBL/GenBank/DDBJ whole genome shotgun (WGS) entry which is preliminary data.</text>
</comment>
<dbReference type="VEuPathDB" id="FungiDB:TRICI_001872"/>
<reference evidence="1" key="1">
    <citation type="journal article" date="2019" name="G3 (Bethesda)">
        <title>Genome Assemblies of Two Rare Opportunistic Yeast Pathogens: Diutina rugosa (syn. Candida rugosa) and Trichomonascus ciferrii (syn. Candida ciferrii).</title>
        <authorList>
            <person name="Mixao V."/>
            <person name="Saus E."/>
            <person name="Hansen A.P."/>
            <person name="Lass-Florl C."/>
            <person name="Gabaldon T."/>
        </authorList>
    </citation>
    <scope>NUCLEOTIDE SEQUENCE</scope>
    <source>
        <strain evidence="1">CBS 4856</strain>
    </source>
</reference>
<organism evidence="1 2">
    <name type="scientific">Trichomonascus ciferrii</name>
    <dbReference type="NCBI Taxonomy" id="44093"/>
    <lineage>
        <taxon>Eukaryota</taxon>
        <taxon>Fungi</taxon>
        <taxon>Dikarya</taxon>
        <taxon>Ascomycota</taxon>
        <taxon>Saccharomycotina</taxon>
        <taxon>Dipodascomycetes</taxon>
        <taxon>Dipodascales</taxon>
        <taxon>Trichomonascaceae</taxon>
        <taxon>Trichomonascus</taxon>
        <taxon>Trichomonascus ciferrii complex</taxon>
    </lineage>
</organism>
<evidence type="ECO:0000313" key="2">
    <source>
        <dbReference type="Proteomes" id="UP000761534"/>
    </source>
</evidence>
<dbReference type="PANTHER" id="PTHR35802">
    <property type="entry name" value="PROTEASE SYNTHASE AND SPORULATION PROTEIN PAI 2"/>
    <property type="match status" value="1"/>
</dbReference>
<gene>
    <name evidence="1" type="ORF">TRICI_001872</name>
</gene>
<dbReference type="InterPro" id="IPR012349">
    <property type="entry name" value="Split_barrel_FMN-bd"/>
</dbReference>
<sequence length="218" mass="25041">MVYIQKAHAVSDLARQVALIRKNSFGTVFTCGPNKSLEANHFPFILDQDEADPTKLTLRAHFAKANKHWQDFEDCDECLVVFQGLDEYVSPLWYEETMDTTQKAVPTWDYSAVHVYGKPTLIKDEDWIMEQMNDLTDKFEHLRTKKWSTSDAPESYVNILRKAVYGLKIEVTRTEGKWKMSQEKPSKDVRGVIKGLRELGNEPMAAEVESANIHSNNL</sequence>
<dbReference type="EMBL" id="SWFS01000129">
    <property type="protein sequence ID" value="KAA8915955.1"/>
    <property type="molecule type" value="Genomic_DNA"/>
</dbReference>